<dbReference type="Proteomes" id="UP000281406">
    <property type="component" value="Unassembled WGS sequence"/>
</dbReference>
<evidence type="ECO:0000313" key="1">
    <source>
        <dbReference type="EMBL" id="ROL54259.1"/>
    </source>
</evidence>
<dbReference type="AlphaFoldDB" id="A0A3N0Z717"/>
<comment type="caution">
    <text evidence="1">The sequence shown here is derived from an EMBL/GenBank/DDBJ whole genome shotgun (WGS) entry which is preliminary data.</text>
</comment>
<reference evidence="1 2" key="1">
    <citation type="submission" date="2018-10" db="EMBL/GenBank/DDBJ databases">
        <title>Genome assembly for a Yunnan-Guizhou Plateau 3E fish, Anabarilius grahami (Regan), and its evolutionary and genetic applications.</title>
        <authorList>
            <person name="Jiang W."/>
        </authorList>
    </citation>
    <scope>NUCLEOTIDE SEQUENCE [LARGE SCALE GENOMIC DNA]</scope>
    <source>
        <strain evidence="1">AG-KIZ</strain>
        <tissue evidence="1">Muscle</tissue>
    </source>
</reference>
<accession>A0A3N0Z717</accession>
<organism evidence="1 2">
    <name type="scientific">Anabarilius grahami</name>
    <name type="common">Kanglang fish</name>
    <name type="synonym">Barilius grahami</name>
    <dbReference type="NCBI Taxonomy" id="495550"/>
    <lineage>
        <taxon>Eukaryota</taxon>
        <taxon>Metazoa</taxon>
        <taxon>Chordata</taxon>
        <taxon>Craniata</taxon>
        <taxon>Vertebrata</taxon>
        <taxon>Euteleostomi</taxon>
        <taxon>Actinopterygii</taxon>
        <taxon>Neopterygii</taxon>
        <taxon>Teleostei</taxon>
        <taxon>Ostariophysi</taxon>
        <taxon>Cypriniformes</taxon>
        <taxon>Xenocyprididae</taxon>
        <taxon>Xenocypridinae</taxon>
        <taxon>Xenocypridinae incertae sedis</taxon>
        <taxon>Anabarilius</taxon>
    </lineage>
</organism>
<sequence length="207" mass="22924">MSVEDVNSTGVVVDGKPNPCETQSQDGIVLVQMASLSMHMFAPADFKGKFRKIQPRKRPTIIKEGRLDNTNSSTLSLSISFSLWEPILLMQSERARERERLMREFKGGRGQERDVEEREQLVLRADTGHVGKGSAAAYGAVKRPFSLSSSLCLDSHLRVATATETCYPAMASQQDSGFFEISIKSLLKSWGSSEYKLSIHTQCSASM</sequence>
<name>A0A3N0Z717_ANAGA</name>
<gene>
    <name evidence="1" type="ORF">DPX16_10682</name>
</gene>
<proteinExistence type="predicted"/>
<dbReference type="EMBL" id="RJVU01007007">
    <property type="protein sequence ID" value="ROL54259.1"/>
    <property type="molecule type" value="Genomic_DNA"/>
</dbReference>
<dbReference type="OrthoDB" id="8961684at2759"/>
<keyword evidence="2" id="KW-1185">Reference proteome</keyword>
<evidence type="ECO:0000313" key="2">
    <source>
        <dbReference type="Proteomes" id="UP000281406"/>
    </source>
</evidence>
<protein>
    <submittedName>
        <fullName evidence="1">Uncharacterized protein</fullName>
    </submittedName>
</protein>